<evidence type="ECO:0000313" key="1">
    <source>
        <dbReference type="EMBL" id="MCI33813.1"/>
    </source>
</evidence>
<dbReference type="Proteomes" id="UP000265520">
    <property type="component" value="Unassembled WGS sequence"/>
</dbReference>
<keyword evidence="2" id="KW-1185">Reference proteome</keyword>
<organism evidence="1 2">
    <name type="scientific">Trifolium medium</name>
    <dbReference type="NCBI Taxonomy" id="97028"/>
    <lineage>
        <taxon>Eukaryota</taxon>
        <taxon>Viridiplantae</taxon>
        <taxon>Streptophyta</taxon>
        <taxon>Embryophyta</taxon>
        <taxon>Tracheophyta</taxon>
        <taxon>Spermatophyta</taxon>
        <taxon>Magnoliopsida</taxon>
        <taxon>eudicotyledons</taxon>
        <taxon>Gunneridae</taxon>
        <taxon>Pentapetalae</taxon>
        <taxon>rosids</taxon>
        <taxon>fabids</taxon>
        <taxon>Fabales</taxon>
        <taxon>Fabaceae</taxon>
        <taxon>Papilionoideae</taxon>
        <taxon>50 kb inversion clade</taxon>
        <taxon>NPAAA clade</taxon>
        <taxon>Hologalegina</taxon>
        <taxon>IRL clade</taxon>
        <taxon>Trifolieae</taxon>
        <taxon>Trifolium</taxon>
    </lineage>
</organism>
<name>A0A392RB22_9FABA</name>
<protein>
    <submittedName>
        <fullName evidence="1">Uncharacterized protein</fullName>
    </submittedName>
</protein>
<evidence type="ECO:0000313" key="2">
    <source>
        <dbReference type="Proteomes" id="UP000265520"/>
    </source>
</evidence>
<proteinExistence type="predicted"/>
<comment type="caution">
    <text evidence="1">The sequence shown here is derived from an EMBL/GenBank/DDBJ whole genome shotgun (WGS) entry which is preliminary data.</text>
</comment>
<feature type="non-terminal residue" evidence="1">
    <location>
        <position position="121"/>
    </location>
</feature>
<dbReference type="AlphaFoldDB" id="A0A392RB22"/>
<dbReference type="EMBL" id="LXQA010207697">
    <property type="protein sequence ID" value="MCI33813.1"/>
    <property type="molecule type" value="Genomic_DNA"/>
</dbReference>
<sequence length="121" mass="14164">MSYTWRSILQASWVLKKGCYWTVGNGATIDLWEDNWIHQKCNNSTWSQKPTNTDLHKVKDIMMENQNNWNISTIKQVFIPQEAQYISKIPILDRTKDDLITWDGSNDGHYTVKAGYHAIME</sequence>
<accession>A0A392RB22</accession>
<reference evidence="1 2" key="1">
    <citation type="journal article" date="2018" name="Front. Plant Sci.">
        <title>Red Clover (Trifolium pratense) and Zigzag Clover (T. medium) - A Picture of Genomic Similarities and Differences.</title>
        <authorList>
            <person name="Dluhosova J."/>
            <person name="Istvanek J."/>
            <person name="Nedelnik J."/>
            <person name="Repkova J."/>
        </authorList>
    </citation>
    <scope>NUCLEOTIDE SEQUENCE [LARGE SCALE GENOMIC DNA]</scope>
    <source>
        <strain evidence="2">cv. 10/8</strain>
        <tissue evidence="1">Leaf</tissue>
    </source>
</reference>